<protein>
    <recommendedName>
        <fullName evidence="3">Polysaccharide pyruvyl transferase domain-containing protein</fullName>
    </recommendedName>
</protein>
<evidence type="ECO:0000313" key="1">
    <source>
        <dbReference type="EMBL" id="CEF43035.1"/>
    </source>
</evidence>
<dbReference type="PATRIC" id="fig|446692.3.peg.4053"/>
<evidence type="ECO:0008006" key="3">
    <source>
        <dbReference type="Google" id="ProtNLM"/>
    </source>
</evidence>
<accession>A0A0U5EZ31</accession>
<keyword evidence="2" id="KW-1185">Reference proteome</keyword>
<reference evidence="2" key="1">
    <citation type="submission" date="2014-09" db="EMBL/GenBank/DDBJ databases">
        <authorList>
            <person name="Illeghems K.G."/>
        </authorList>
    </citation>
    <scope>NUCLEOTIDE SEQUENCE [LARGE SCALE GENOMIC DNA]</scope>
    <source>
        <strain evidence="2">108B</strain>
    </source>
</reference>
<name>A0A0U5EZ31_9PROT</name>
<dbReference type="EMBL" id="LN606600">
    <property type="protein sequence ID" value="CEF43035.1"/>
    <property type="molecule type" value="Genomic_DNA"/>
</dbReference>
<proteinExistence type="predicted"/>
<dbReference type="AlphaFoldDB" id="A0A0U5EZ31"/>
<sequence length="432" mass="49469">MRVFKPTNFLYYIRVIKLNLVDQMKSSLLIGCVGNPNFGDETIMRVWIDKYKNSASSNIIICDGINNSNLRKYIDILGYKNINVIPNDLSLFSLGKYISYSDSGIRINNKKDFFSKISAISKYLEDCGVNNIHMFGGGYINSMWRHHLPIIVGSKLISDNINSTLFSTGQGLIPWDKKLDPYLNVLMDFDKIDVRDISSLNVLPNHSGRQNVSFSGDDAILLFSNPQNFAIKEEKVPSLVMCLQNDLFQGSDLFSKILTEKNLAAIKSCGISNVKIISAMQNDVKKLNERQAEIIKNTGFSVSYVDSDELLKNGIPFHKESFFLTSRYHIHLIAAFSGGKGFAFYQNKYYENKHFSVKTMGSLWPVFDVKDFNFNDFGNLIANQIKNQTPFDEMVFKFWHDKKKKLAEEIFTQQFQKKYFSENIKSLLEFLV</sequence>
<organism evidence="1 2">
    <name type="scientific">Acetobacter senegalensis</name>
    <dbReference type="NCBI Taxonomy" id="446692"/>
    <lineage>
        <taxon>Bacteria</taxon>
        <taxon>Pseudomonadati</taxon>
        <taxon>Pseudomonadota</taxon>
        <taxon>Alphaproteobacteria</taxon>
        <taxon>Acetobacterales</taxon>
        <taxon>Acetobacteraceae</taxon>
        <taxon>Acetobacter</taxon>
    </lineage>
</organism>
<dbReference type="KEGG" id="asz:ASN_3822"/>
<evidence type="ECO:0000313" key="2">
    <source>
        <dbReference type="Proteomes" id="UP000056109"/>
    </source>
</evidence>
<gene>
    <name evidence="1" type="ORF">ASN_3822</name>
</gene>
<dbReference type="Proteomes" id="UP000056109">
    <property type="component" value="Chromosome I"/>
</dbReference>